<keyword evidence="3" id="KW-0255">Endonuclease</keyword>
<gene>
    <name evidence="4" type="ORF">BECKSD772D_GA0070982_102113</name>
    <name evidence="3" type="ORF">BECKSD772E_GA0070983_102020</name>
    <name evidence="2" type="ORF">BECKSD772F_GA0070984_102120</name>
</gene>
<dbReference type="EMBL" id="CAADHB010000021">
    <property type="protein sequence ID" value="VFK78660.1"/>
    <property type="molecule type" value="Genomic_DNA"/>
</dbReference>
<dbReference type="Gene3D" id="3.90.1570.10">
    <property type="entry name" value="tt1808, chain A"/>
    <property type="match status" value="1"/>
</dbReference>
<evidence type="ECO:0000313" key="2">
    <source>
        <dbReference type="EMBL" id="VFK38112.1"/>
    </source>
</evidence>
<proteinExistence type="predicted"/>
<evidence type="ECO:0000313" key="3">
    <source>
        <dbReference type="EMBL" id="VFK42849.1"/>
    </source>
</evidence>
<dbReference type="EMBL" id="CAADFU010000020">
    <property type="protein sequence ID" value="VFK42849.1"/>
    <property type="molecule type" value="Genomic_DNA"/>
</dbReference>
<dbReference type="InterPro" id="IPR012296">
    <property type="entry name" value="Nuclease_put_TT1808"/>
</dbReference>
<organism evidence="3">
    <name type="scientific">Candidatus Kentrum sp. SD</name>
    <dbReference type="NCBI Taxonomy" id="2126332"/>
    <lineage>
        <taxon>Bacteria</taxon>
        <taxon>Pseudomonadati</taxon>
        <taxon>Pseudomonadota</taxon>
        <taxon>Gammaproteobacteria</taxon>
        <taxon>Candidatus Kentrum</taxon>
    </lineage>
</organism>
<evidence type="ECO:0000313" key="4">
    <source>
        <dbReference type="EMBL" id="VFK78660.1"/>
    </source>
</evidence>
<reference evidence="3" key="1">
    <citation type="submission" date="2019-02" db="EMBL/GenBank/DDBJ databases">
        <authorList>
            <person name="Gruber-Vodicka R. H."/>
            <person name="Seah K. B. B."/>
        </authorList>
    </citation>
    <scope>NUCLEOTIDE SEQUENCE</scope>
    <source>
        <strain evidence="4">BECK_S127</strain>
        <strain evidence="3">BECK_S1320</strain>
        <strain evidence="2">BECK_S1321</strain>
    </source>
</reference>
<dbReference type="AlphaFoldDB" id="A0A450YMY5"/>
<feature type="domain" description="Putative restriction endonuclease" evidence="1">
    <location>
        <begin position="20"/>
        <end position="69"/>
    </location>
</feature>
<dbReference type="SUPFAM" id="SSF52980">
    <property type="entry name" value="Restriction endonuclease-like"/>
    <property type="match status" value="1"/>
</dbReference>
<name>A0A450YMY5_9GAMM</name>
<keyword evidence="3" id="KW-0540">Nuclease</keyword>
<keyword evidence="3" id="KW-0378">Hydrolase</keyword>
<dbReference type="InterPro" id="IPR008538">
    <property type="entry name" value="Uma2"/>
</dbReference>
<dbReference type="CDD" id="cd06260">
    <property type="entry name" value="DUF820-like"/>
    <property type="match status" value="1"/>
</dbReference>
<accession>A0A450YMY5</accession>
<dbReference type="GO" id="GO:0004519">
    <property type="term" value="F:endonuclease activity"/>
    <property type="evidence" value="ECO:0007669"/>
    <property type="project" value="UniProtKB-KW"/>
</dbReference>
<dbReference type="InterPro" id="IPR011335">
    <property type="entry name" value="Restrct_endonuc-II-like"/>
</dbReference>
<dbReference type="Pfam" id="PF05685">
    <property type="entry name" value="Uma2"/>
    <property type="match status" value="1"/>
</dbReference>
<protein>
    <submittedName>
        <fullName evidence="3">Restriction endonuclease</fullName>
    </submittedName>
</protein>
<dbReference type="EMBL" id="CAADFR010000021">
    <property type="protein sequence ID" value="VFK38112.1"/>
    <property type="molecule type" value="Genomic_DNA"/>
</dbReference>
<evidence type="ECO:0000259" key="1">
    <source>
        <dbReference type="Pfam" id="PF05685"/>
    </source>
</evidence>
<sequence>MAYGSRMSLWGSKAFFQRQSLVRDSFDKAPDICVEIISSGNSDAEMRQKTALYLRQGAREAWLVDLEGNCRFFTEDGEQGKTGFGAPVSVGVH</sequence>